<reference evidence="5 6" key="1">
    <citation type="submission" date="2016-09" db="EMBL/GenBank/DDBJ databases">
        <title>Draft genome sequence of the soil isolate, Lysinibacillus fusiformis M5, a potential hypoxanthine producer.</title>
        <authorList>
            <person name="Gallegos-Monterrosa R."/>
            <person name="Maroti G."/>
            <person name="Balint B."/>
            <person name="Kovacs A.T."/>
        </authorList>
    </citation>
    <scope>NUCLEOTIDE SEQUENCE [LARGE SCALE GENOMIC DNA]</scope>
    <source>
        <strain evidence="5 6">M5</strain>
    </source>
</reference>
<keyword evidence="2 4" id="KW-0808">Transferase</keyword>
<dbReference type="RefSeq" id="WP_069482617.1">
    <property type="nucleotide sequence ID" value="NZ_KV766182.1"/>
</dbReference>
<accession>A0A1E4QZG9</accession>
<comment type="caution">
    <text evidence="5">The sequence shown here is derived from an EMBL/GenBank/DDBJ whole genome shotgun (WGS) entry which is preliminary data.</text>
</comment>
<evidence type="ECO:0000313" key="6">
    <source>
        <dbReference type="Proteomes" id="UP000094784"/>
    </source>
</evidence>
<dbReference type="EMBL" id="MECQ01000005">
    <property type="protein sequence ID" value="ODV53579.1"/>
    <property type="molecule type" value="Genomic_DNA"/>
</dbReference>
<proteinExistence type="inferred from homology"/>
<organism evidence="5 6">
    <name type="scientific">Lysinibacillus fusiformis</name>
    <dbReference type="NCBI Taxonomy" id="28031"/>
    <lineage>
        <taxon>Bacteria</taxon>
        <taxon>Bacillati</taxon>
        <taxon>Bacillota</taxon>
        <taxon>Bacilli</taxon>
        <taxon>Bacillales</taxon>
        <taxon>Bacillaceae</taxon>
        <taxon>Lysinibacillus</taxon>
    </lineage>
</organism>
<gene>
    <name evidence="5" type="ORF">BG258_21945</name>
</gene>
<dbReference type="Pfam" id="PF02595">
    <property type="entry name" value="Gly_kinase"/>
    <property type="match status" value="1"/>
</dbReference>
<evidence type="ECO:0000313" key="5">
    <source>
        <dbReference type="EMBL" id="ODV53579.1"/>
    </source>
</evidence>
<dbReference type="PANTHER" id="PTHR21599:SF0">
    <property type="entry name" value="GLYCERATE KINASE"/>
    <property type="match status" value="1"/>
</dbReference>
<dbReference type="InterPro" id="IPR018193">
    <property type="entry name" value="Glyc_kinase_flavodox-like_fold"/>
</dbReference>
<dbReference type="SUPFAM" id="SSF110738">
    <property type="entry name" value="Glycerate kinase I"/>
    <property type="match status" value="1"/>
</dbReference>
<name>A0A1E4QZG9_9BACI</name>
<dbReference type="OrthoDB" id="9774290at2"/>
<dbReference type="Gene3D" id="3.40.50.10350">
    <property type="entry name" value="Glycerate kinase, domain 1"/>
    <property type="match status" value="1"/>
</dbReference>
<dbReference type="NCBIfam" id="TIGR00045">
    <property type="entry name" value="glycerate kinase"/>
    <property type="match status" value="1"/>
</dbReference>
<dbReference type="InterPro" id="IPR004381">
    <property type="entry name" value="Glycerate_kinase"/>
</dbReference>
<dbReference type="PIRSF" id="PIRSF006078">
    <property type="entry name" value="GlxK"/>
    <property type="match status" value="1"/>
</dbReference>
<dbReference type="PANTHER" id="PTHR21599">
    <property type="entry name" value="GLYCERATE KINASE"/>
    <property type="match status" value="1"/>
</dbReference>
<comment type="similarity">
    <text evidence="1 4">Belongs to the glycerate kinase type-1 family.</text>
</comment>
<sequence length="379" mass="40113">MKVIISPDSFKGTLSAVEVAKSMQKGILDADPSIETIILPVADGGEGTLDSLIASTKGQYFSVDVLDPIGRDIQAQYGVLGDKETCVIEMAQASGIMLLQDNEKNPEFATTYGTGQIIKAALDRGFNKFIIGIGGSATNDAGIGMLKALGVRFIKEDGSDLEDGISSLLELTAIDVSGLDARLTEAIFTIACDVDNPFIGERGATAIFGPQKGVQDDQVTHFDNCLKHFADIVEQQFSIRLHDYQGAGAAGGLGGALIAFLNGTFHAGIDIVIDAVQLQDHIAAAQLVITGEGKSDLQTLHGKAPLGVAKTAALAYVDAVLLSGDIDSTAKPALQKYFSVVETLVDEEITTQQAMQEPAHFIRLKTKKILELYIQKGAD</sequence>
<dbReference type="GO" id="GO:0031388">
    <property type="term" value="P:organic acid phosphorylation"/>
    <property type="evidence" value="ECO:0007669"/>
    <property type="project" value="UniProtKB-UniRule"/>
</dbReference>
<evidence type="ECO:0000256" key="3">
    <source>
        <dbReference type="ARBA" id="ARBA00022777"/>
    </source>
</evidence>
<dbReference type="GO" id="GO:0008887">
    <property type="term" value="F:glycerate kinase activity"/>
    <property type="evidence" value="ECO:0007669"/>
    <property type="project" value="UniProtKB-UniRule"/>
</dbReference>
<evidence type="ECO:0000256" key="1">
    <source>
        <dbReference type="ARBA" id="ARBA00006284"/>
    </source>
</evidence>
<dbReference type="InterPro" id="IPR036129">
    <property type="entry name" value="Glycerate_kinase_sf"/>
</dbReference>
<evidence type="ECO:0000256" key="2">
    <source>
        <dbReference type="ARBA" id="ARBA00022679"/>
    </source>
</evidence>
<dbReference type="Gene3D" id="3.90.1510.10">
    <property type="entry name" value="Glycerate kinase, domain 2"/>
    <property type="match status" value="1"/>
</dbReference>
<protein>
    <submittedName>
        <fullName evidence="5">Glycerate kinase</fullName>
    </submittedName>
</protein>
<dbReference type="AlphaFoldDB" id="A0A1E4QZG9"/>
<keyword evidence="3 4" id="KW-0418">Kinase</keyword>
<dbReference type="Proteomes" id="UP000094784">
    <property type="component" value="Unassembled WGS sequence"/>
</dbReference>
<dbReference type="InterPro" id="IPR018197">
    <property type="entry name" value="Glycerate_kinase_RE-like"/>
</dbReference>
<evidence type="ECO:0000256" key="4">
    <source>
        <dbReference type="PIRNR" id="PIRNR006078"/>
    </source>
</evidence>